<reference evidence="1 2" key="1">
    <citation type="submission" date="2019-06" db="EMBL/GenBank/DDBJ databases">
        <authorList>
            <person name="Handoko Y.A."/>
            <person name="Wardani A.K."/>
            <person name="Sutrisno A."/>
            <person name="Widjanarko S.B."/>
            <person name="Sharma R."/>
            <person name="Grose J.H."/>
        </authorList>
    </citation>
    <scope>NUCLEOTIDE SEQUENCE [LARGE SCALE GENOMIC DNA]</scope>
</reference>
<sequence>MMNIDALKRTVHAMKHSPVDNYAGIPGLTSWLIGAGISPTHGGVRLFTCLRNHQEPIIPHSHRYDLHCIVLAGKVQNLIWSPTVASSGDRFTVSNLNYCGKPGSYNISQSGSGYYSASSCNYTAGEEYLMDSKTIHSIFFSRGAEVLIIESAPKSDTSAILEPRIGDETIRTFQVQPWAFQQRKEDK</sequence>
<organism evidence="1 2">
    <name type="scientific">Erwinia phage vB_EamM_TropicalSun</name>
    <dbReference type="NCBI Taxonomy" id="2591372"/>
    <lineage>
        <taxon>Viruses</taxon>
        <taxon>Duplodnaviria</taxon>
        <taxon>Heunggongvirae</taxon>
        <taxon>Uroviricota</taxon>
        <taxon>Caudoviricetes</taxon>
        <taxon>Lindbergviridae</taxon>
        <taxon>Myosmarvirus</taxon>
        <taxon>Myosmarvirus myosmar</taxon>
    </lineage>
</organism>
<dbReference type="Proteomes" id="UP000322055">
    <property type="component" value="Segment"/>
</dbReference>
<protein>
    <submittedName>
        <fullName evidence="1">Uncharacterized protein</fullName>
    </submittedName>
</protein>
<gene>
    <name evidence="1" type="ORF">TROPICALSUN_74</name>
</gene>
<accession>A0A5B9NI14</accession>
<name>A0A5B9NI14_9CAUD</name>
<evidence type="ECO:0000313" key="2">
    <source>
        <dbReference type="Proteomes" id="UP000322055"/>
    </source>
</evidence>
<evidence type="ECO:0000313" key="1">
    <source>
        <dbReference type="EMBL" id="QEG13864.1"/>
    </source>
</evidence>
<proteinExistence type="predicted"/>
<dbReference type="EMBL" id="MN013090">
    <property type="protein sequence ID" value="QEG13864.1"/>
    <property type="molecule type" value="Genomic_DNA"/>
</dbReference>